<dbReference type="AlphaFoldDB" id="A0A7W5H352"/>
<evidence type="ECO:0000313" key="3">
    <source>
        <dbReference type="Proteomes" id="UP000536179"/>
    </source>
</evidence>
<dbReference type="CDD" id="cd00267">
    <property type="entry name" value="ABC_ATPase"/>
    <property type="match status" value="1"/>
</dbReference>
<gene>
    <name evidence="2" type="ORF">FHS27_000674</name>
</gene>
<reference evidence="2 3" key="1">
    <citation type="submission" date="2020-08" db="EMBL/GenBank/DDBJ databases">
        <title>Genomic Encyclopedia of Type Strains, Phase III (KMG-III): the genomes of soil and plant-associated and newly described type strains.</title>
        <authorList>
            <person name="Whitman W."/>
        </authorList>
    </citation>
    <scope>NUCLEOTIDE SEQUENCE [LARGE SCALE GENOMIC DNA]</scope>
    <source>
        <strain evidence="2 3">CECT 8075</strain>
    </source>
</reference>
<protein>
    <submittedName>
        <fullName evidence="2">Putative ATPase</fullName>
    </submittedName>
</protein>
<dbReference type="InterPro" id="IPR051396">
    <property type="entry name" value="Bact_Antivir_Def_Nuclease"/>
</dbReference>
<feature type="domain" description="Endonuclease GajA/Old nuclease/RecF-like AAA" evidence="1">
    <location>
        <begin position="252"/>
        <end position="370"/>
    </location>
</feature>
<name>A0A7W5H352_9BACT</name>
<dbReference type="PANTHER" id="PTHR43581">
    <property type="entry name" value="ATP/GTP PHOSPHATASE"/>
    <property type="match status" value="1"/>
</dbReference>
<comment type="caution">
    <text evidence="2">The sequence shown here is derived from an EMBL/GenBank/DDBJ whole genome shotgun (WGS) entry which is preliminary data.</text>
</comment>
<dbReference type="Gene3D" id="3.40.50.300">
    <property type="entry name" value="P-loop containing nucleotide triphosphate hydrolases"/>
    <property type="match status" value="1"/>
</dbReference>
<proteinExistence type="predicted"/>
<organism evidence="2 3">
    <name type="scientific">Aporhodopirellula rubra</name>
    <dbReference type="NCBI Taxonomy" id="980271"/>
    <lineage>
        <taxon>Bacteria</taxon>
        <taxon>Pseudomonadati</taxon>
        <taxon>Planctomycetota</taxon>
        <taxon>Planctomycetia</taxon>
        <taxon>Pirellulales</taxon>
        <taxon>Pirellulaceae</taxon>
        <taxon>Aporhodopirellula</taxon>
    </lineage>
</organism>
<keyword evidence="3" id="KW-1185">Reference proteome</keyword>
<sequence length="466" mass="53041">MKIKVKNLGPIRQAEFEVGELTTICGMNNTGKTYITHAMYGFLDYFHNGYSYLPLDLSRLEKDGQLTVDLEELHAKRNSIAARASKEFSRRHIGQVFGAAEGAFDDTEIIISGLAENRRLKTLERKTKFGSADKAYLQLEKKSGSTKASISLLQESDSEESLPIPLHLAGELIGEALKDIVFDRIIPKPFISSAERTGAAIFQKELDFTRNRLIEVLGDKSNKLRPYDLFSHFKGTYPVAVRKNVDFIRELSSIVDRKSFLLDQHTDFLAEFSDLIGGEYAVNRDGDVQFLPASRKRVKLSLVESSSSVRSLLDIGFYLRHIAAPGDLLVVDEPELNLHPSIQRRFARLLARLVNLDIQVFLTTHSDYIIREFNTLLMLNESQSRHNAIMEREGYSTTELLKVEQVRSYFTEERTIKLDDRTNRKKCLTLTSAQIDQKQGIEIKSFDTTIDFMNRIQDEVMWGGNE</sequence>
<feature type="domain" description="Endonuclease GajA/Old nuclease/RecF-like AAA" evidence="1">
    <location>
        <begin position="1"/>
        <end position="152"/>
    </location>
</feature>
<dbReference type="InterPro" id="IPR027417">
    <property type="entry name" value="P-loop_NTPase"/>
</dbReference>
<dbReference type="InterPro" id="IPR041685">
    <property type="entry name" value="AAA_GajA/Old/RecF-like"/>
</dbReference>
<dbReference type="Proteomes" id="UP000536179">
    <property type="component" value="Unassembled WGS sequence"/>
</dbReference>
<dbReference type="GO" id="GO:0005524">
    <property type="term" value="F:ATP binding"/>
    <property type="evidence" value="ECO:0007669"/>
    <property type="project" value="InterPro"/>
</dbReference>
<dbReference type="EMBL" id="JACHXU010000002">
    <property type="protein sequence ID" value="MBB3204907.1"/>
    <property type="molecule type" value="Genomic_DNA"/>
</dbReference>
<dbReference type="Pfam" id="PF13175">
    <property type="entry name" value="AAA_15"/>
    <property type="match status" value="2"/>
</dbReference>
<dbReference type="GO" id="GO:0016887">
    <property type="term" value="F:ATP hydrolysis activity"/>
    <property type="evidence" value="ECO:0007669"/>
    <property type="project" value="InterPro"/>
</dbReference>
<dbReference type="SUPFAM" id="SSF52540">
    <property type="entry name" value="P-loop containing nucleoside triphosphate hydrolases"/>
    <property type="match status" value="1"/>
</dbReference>
<dbReference type="PANTHER" id="PTHR43581:SF4">
    <property type="entry name" value="ATP_GTP PHOSPHATASE"/>
    <property type="match status" value="1"/>
</dbReference>
<evidence type="ECO:0000313" key="2">
    <source>
        <dbReference type="EMBL" id="MBB3204907.1"/>
    </source>
</evidence>
<dbReference type="RefSeq" id="WP_184301660.1">
    <property type="nucleotide sequence ID" value="NZ_JACHXU010000002.1"/>
</dbReference>
<accession>A0A7W5H352</accession>
<evidence type="ECO:0000259" key="1">
    <source>
        <dbReference type="Pfam" id="PF13175"/>
    </source>
</evidence>